<dbReference type="InterPro" id="IPR054105">
    <property type="entry name" value="WHD_NrtR"/>
</dbReference>
<protein>
    <submittedName>
        <fullName evidence="3">NUDIX hydrolase</fullName>
    </submittedName>
</protein>
<organism evidence="3 4">
    <name type="scientific">Nocardiopsis kunsanensis</name>
    <dbReference type="NCBI Taxonomy" id="141693"/>
    <lineage>
        <taxon>Bacteria</taxon>
        <taxon>Bacillati</taxon>
        <taxon>Actinomycetota</taxon>
        <taxon>Actinomycetes</taxon>
        <taxon>Streptosporangiales</taxon>
        <taxon>Nocardiopsidaceae</taxon>
        <taxon>Nocardiopsis</taxon>
    </lineage>
</organism>
<dbReference type="GO" id="GO:0016787">
    <property type="term" value="F:hydrolase activity"/>
    <property type="evidence" value="ECO:0007669"/>
    <property type="project" value="UniProtKB-KW"/>
</dbReference>
<sequence length="247" mass="27052">MDIPHANGRTVPTGEGGLSGPHPRKFGHEALAVVFQIRGDQLCVLLWRRALPPWEGAWALPGGRLGGEEDLGASIRRQLAQKVDVRDLAHLEQLETRSDPERDPRHRTLATAYLGLVPADVDPIVPEDTGWHPTADLPAMAFDHASIARSGRRRLRAKLGYTNVGFALAPPEFTMSQLSGYYSSALGHDVAATNLRRVLLRRGQIEETGRSVPSGRSGGRPAALFRFRDRSLQVTDEFAVLRPPNAP</sequence>
<gene>
    <name evidence="3" type="ORF">GCM10007147_13690</name>
</gene>
<accession>A0A918XA42</accession>
<name>A0A918XA42_9ACTN</name>
<comment type="caution">
    <text evidence="3">The sequence shown here is derived from an EMBL/GenBank/DDBJ whole genome shotgun (WGS) entry which is preliminary data.</text>
</comment>
<feature type="domain" description="NrtR DNA-binding winged helix" evidence="2">
    <location>
        <begin position="165"/>
        <end position="227"/>
    </location>
</feature>
<dbReference type="Gene3D" id="1.10.10.10">
    <property type="entry name" value="Winged helix-like DNA-binding domain superfamily/Winged helix DNA-binding domain"/>
    <property type="match status" value="1"/>
</dbReference>
<dbReference type="InterPro" id="IPR015797">
    <property type="entry name" value="NUDIX_hydrolase-like_dom_sf"/>
</dbReference>
<dbReference type="Pfam" id="PF21906">
    <property type="entry name" value="WHD_NrtR"/>
    <property type="match status" value="1"/>
</dbReference>
<dbReference type="RefSeq" id="WP_373295702.1">
    <property type="nucleotide sequence ID" value="NZ_BMXL01000005.1"/>
</dbReference>
<feature type="domain" description="Nudix hydrolase" evidence="1">
    <location>
        <begin position="32"/>
        <end position="145"/>
    </location>
</feature>
<keyword evidence="3" id="KW-0378">Hydrolase</keyword>
<dbReference type="CDD" id="cd18873">
    <property type="entry name" value="NUDIX_NadM_like"/>
    <property type="match status" value="1"/>
</dbReference>
<evidence type="ECO:0000259" key="1">
    <source>
        <dbReference type="Pfam" id="PF00293"/>
    </source>
</evidence>
<dbReference type="Gene3D" id="3.90.79.10">
    <property type="entry name" value="Nucleoside Triphosphate Pyrophosphohydrolase"/>
    <property type="match status" value="1"/>
</dbReference>
<dbReference type="EMBL" id="BMXL01000005">
    <property type="protein sequence ID" value="GHD20905.1"/>
    <property type="molecule type" value="Genomic_DNA"/>
</dbReference>
<evidence type="ECO:0000313" key="3">
    <source>
        <dbReference type="EMBL" id="GHD20905.1"/>
    </source>
</evidence>
<keyword evidence="4" id="KW-1185">Reference proteome</keyword>
<dbReference type="InterPro" id="IPR036388">
    <property type="entry name" value="WH-like_DNA-bd_sf"/>
</dbReference>
<reference evidence="3 4" key="1">
    <citation type="journal article" date="2014" name="Int. J. Syst. Evol. Microbiol.">
        <title>Complete genome sequence of Corynebacterium casei LMG S-19264T (=DSM 44701T), isolated from a smear-ripened cheese.</title>
        <authorList>
            <consortium name="US DOE Joint Genome Institute (JGI-PGF)"/>
            <person name="Walter F."/>
            <person name="Albersmeier A."/>
            <person name="Kalinowski J."/>
            <person name="Ruckert C."/>
        </authorList>
    </citation>
    <scope>NUCLEOTIDE SEQUENCE [LARGE SCALE GENOMIC DNA]</scope>
    <source>
        <strain evidence="3 4">KCTC 19473</strain>
    </source>
</reference>
<proteinExistence type="predicted"/>
<dbReference type="InterPro" id="IPR036390">
    <property type="entry name" value="WH_DNA-bd_sf"/>
</dbReference>
<dbReference type="SUPFAM" id="SSF46785">
    <property type="entry name" value="Winged helix' DNA-binding domain"/>
    <property type="match status" value="1"/>
</dbReference>
<evidence type="ECO:0000313" key="4">
    <source>
        <dbReference type="Proteomes" id="UP000654947"/>
    </source>
</evidence>
<dbReference type="AlphaFoldDB" id="A0A918XA42"/>
<dbReference type="PANTHER" id="PTHR43736:SF4">
    <property type="entry name" value="SLR1690 PROTEIN"/>
    <property type="match status" value="1"/>
</dbReference>
<dbReference type="SUPFAM" id="SSF55811">
    <property type="entry name" value="Nudix"/>
    <property type="match status" value="1"/>
</dbReference>
<evidence type="ECO:0000259" key="2">
    <source>
        <dbReference type="Pfam" id="PF21906"/>
    </source>
</evidence>
<dbReference type="PANTHER" id="PTHR43736">
    <property type="entry name" value="ADP-RIBOSE PYROPHOSPHATASE"/>
    <property type="match status" value="1"/>
</dbReference>
<dbReference type="Proteomes" id="UP000654947">
    <property type="component" value="Unassembled WGS sequence"/>
</dbReference>
<dbReference type="InterPro" id="IPR000086">
    <property type="entry name" value="NUDIX_hydrolase_dom"/>
</dbReference>
<dbReference type="Pfam" id="PF00293">
    <property type="entry name" value="NUDIX"/>
    <property type="match status" value="1"/>
</dbReference>